<proteinExistence type="predicted"/>
<name>A0ABW9WDL7_9BURK</name>
<dbReference type="Proteomes" id="UP000466332">
    <property type="component" value="Unassembled WGS sequence"/>
</dbReference>
<sequence>MHGRIADETEVVRMLGDDLREIFHYRQLTQQLGDFAPQHHGRHGGSLFCQARHHGLEERQPGLGVLDRRHVAAKHQRCVQQQEALLGQLALHIGQRQDVAAGAAARLGRDGRHGVAGGIAQLKLAIGHQQHLHEIAQRGGFVDRFRQAATHFLRPQAANRPIHKTDAGGALCSRIWSFADQYILHRIERQCERGKQALLGWQVLVLRQLRQIVGGGGHHGFQPLDQQRAPGNIGALQRLQDGAWNRHEENAFGERRDCNAPSSPMALSDGKVLI</sequence>
<organism evidence="1 2">
    <name type="scientific">Duganella margarita</name>
    <dbReference type="NCBI Taxonomy" id="2692170"/>
    <lineage>
        <taxon>Bacteria</taxon>
        <taxon>Pseudomonadati</taxon>
        <taxon>Pseudomonadota</taxon>
        <taxon>Betaproteobacteria</taxon>
        <taxon>Burkholderiales</taxon>
        <taxon>Oxalobacteraceae</taxon>
        <taxon>Telluria group</taxon>
        <taxon>Duganella</taxon>
    </lineage>
</organism>
<reference evidence="1 2" key="1">
    <citation type="submission" date="2019-12" db="EMBL/GenBank/DDBJ databases">
        <title>Novel species isolated from a subtropical stream in China.</title>
        <authorList>
            <person name="Lu H."/>
        </authorList>
    </citation>
    <scope>NUCLEOTIDE SEQUENCE [LARGE SCALE GENOMIC DNA]</scope>
    <source>
        <strain evidence="1 2">FT109W</strain>
    </source>
</reference>
<comment type="caution">
    <text evidence="1">The sequence shown here is derived from an EMBL/GenBank/DDBJ whole genome shotgun (WGS) entry which is preliminary data.</text>
</comment>
<protein>
    <submittedName>
        <fullName evidence="1">DUF2607 family protein</fullName>
    </submittedName>
</protein>
<evidence type="ECO:0000313" key="2">
    <source>
        <dbReference type="Proteomes" id="UP000466332"/>
    </source>
</evidence>
<accession>A0ABW9WDL7</accession>
<gene>
    <name evidence="1" type="ORF">GTP55_06765</name>
</gene>
<evidence type="ECO:0000313" key="1">
    <source>
        <dbReference type="EMBL" id="MYN39069.1"/>
    </source>
</evidence>
<keyword evidence="2" id="KW-1185">Reference proteome</keyword>
<dbReference type="EMBL" id="WWCS01000003">
    <property type="protein sequence ID" value="MYN39069.1"/>
    <property type="molecule type" value="Genomic_DNA"/>
</dbReference>